<dbReference type="Gene3D" id="1.10.246.130">
    <property type="match status" value="1"/>
</dbReference>
<gene>
    <name evidence="2" type="ORF">FHX74_003414</name>
</gene>
<dbReference type="InterPro" id="IPR052896">
    <property type="entry name" value="GGT-like_enzyme"/>
</dbReference>
<dbReference type="InterPro" id="IPR029055">
    <property type="entry name" value="Ntn_hydrolases_N"/>
</dbReference>
<dbReference type="GO" id="GO:0103068">
    <property type="term" value="F:leukotriene C4 gamma-glutamyl transferase activity"/>
    <property type="evidence" value="ECO:0007669"/>
    <property type="project" value="UniProtKB-EC"/>
</dbReference>
<dbReference type="PANTHER" id="PTHR43881">
    <property type="entry name" value="GAMMA-GLUTAMYLTRANSPEPTIDASE (AFU_ORTHOLOGUE AFUA_4G13580)"/>
    <property type="match status" value="1"/>
</dbReference>
<dbReference type="PRINTS" id="PR01210">
    <property type="entry name" value="GGTRANSPTASE"/>
</dbReference>
<organism evidence="2 3">
    <name type="scientific">Microlunatus kandeliicorticis</name>
    <dbReference type="NCBI Taxonomy" id="1759536"/>
    <lineage>
        <taxon>Bacteria</taxon>
        <taxon>Bacillati</taxon>
        <taxon>Actinomycetota</taxon>
        <taxon>Actinomycetes</taxon>
        <taxon>Propionibacteriales</taxon>
        <taxon>Propionibacteriaceae</taxon>
        <taxon>Microlunatus</taxon>
    </lineage>
</organism>
<dbReference type="SUPFAM" id="SSF56235">
    <property type="entry name" value="N-terminal nucleophile aminohydrolases (Ntn hydrolases)"/>
    <property type="match status" value="1"/>
</dbReference>
<evidence type="ECO:0000313" key="3">
    <source>
        <dbReference type="Proteomes" id="UP000523079"/>
    </source>
</evidence>
<dbReference type="InterPro" id="IPR043138">
    <property type="entry name" value="GGT_lsub"/>
</dbReference>
<dbReference type="EC" id="2.3.2.2" evidence="2"/>
<dbReference type="AlphaFoldDB" id="A0A7W3IUZ9"/>
<name>A0A7W3IUZ9_9ACTN</name>
<evidence type="ECO:0000313" key="2">
    <source>
        <dbReference type="EMBL" id="MBA8795773.1"/>
    </source>
</evidence>
<keyword evidence="2" id="KW-0378">Hydrolase</keyword>
<dbReference type="InterPro" id="IPR043137">
    <property type="entry name" value="GGT_ssub_C"/>
</dbReference>
<keyword evidence="3" id="KW-1185">Reference proteome</keyword>
<feature type="region of interest" description="Disordered" evidence="1">
    <location>
        <begin position="364"/>
        <end position="421"/>
    </location>
</feature>
<dbReference type="EMBL" id="JACGWT010000006">
    <property type="protein sequence ID" value="MBA8795773.1"/>
    <property type="molecule type" value="Genomic_DNA"/>
</dbReference>
<dbReference type="RefSeq" id="WP_182561399.1">
    <property type="nucleotide sequence ID" value="NZ_JACGWT010000006.1"/>
</dbReference>
<dbReference type="Pfam" id="PF01019">
    <property type="entry name" value="G_glu_transpept"/>
    <property type="match status" value="1"/>
</dbReference>
<reference evidence="2 3" key="1">
    <citation type="submission" date="2020-07" db="EMBL/GenBank/DDBJ databases">
        <title>Sequencing the genomes of 1000 actinobacteria strains.</title>
        <authorList>
            <person name="Klenk H.-P."/>
        </authorList>
    </citation>
    <scope>NUCLEOTIDE SEQUENCE [LARGE SCALE GENOMIC DNA]</scope>
    <source>
        <strain evidence="2 3">DSM 100723</strain>
    </source>
</reference>
<keyword evidence="2" id="KW-0808">Transferase</keyword>
<protein>
    <submittedName>
        <fullName evidence="2">Gamma-glutamyltranspeptidase/glutathione hydrolase</fullName>
        <ecNumber evidence="2">2.3.2.2</ecNumber>
        <ecNumber evidence="2">3.4.19.13</ecNumber>
    </submittedName>
</protein>
<keyword evidence="2" id="KW-0012">Acyltransferase</keyword>
<dbReference type="GO" id="GO:0036374">
    <property type="term" value="F:glutathione hydrolase activity"/>
    <property type="evidence" value="ECO:0007669"/>
    <property type="project" value="UniProtKB-EC"/>
</dbReference>
<dbReference type="PANTHER" id="PTHR43881:SF1">
    <property type="entry name" value="GAMMA-GLUTAMYLTRANSPEPTIDASE (AFU_ORTHOLOGUE AFUA_4G13580)"/>
    <property type="match status" value="1"/>
</dbReference>
<proteinExistence type="predicted"/>
<dbReference type="Gene3D" id="3.60.20.40">
    <property type="match status" value="1"/>
</dbReference>
<comment type="caution">
    <text evidence="2">The sequence shown here is derived from an EMBL/GenBank/DDBJ whole genome shotgun (WGS) entry which is preliminary data.</text>
</comment>
<dbReference type="Proteomes" id="UP000523079">
    <property type="component" value="Unassembled WGS sequence"/>
</dbReference>
<sequence length="612" mass="64821">MFTTRPELRGTFGMVGSTHWLASQAGMAVLEEGGNAFDAAVAAGFVLQVVEPHLNGPGGDATLILRPAGGEPVVLCGQGPAPAAADVDRYRAEGLEVVPGTGLLAAAIPGATPAWLTLLRDHGTLEPARVLRFALGYAEDGHPVLDQVVRTVRGMERTFRDHWPTSAAHWLPVLDAVGRHGGTGTIVRYPALAATYRRLLDAAVGPTREARCEAMLTAWSEGFVAEEIEAFVRTAVVDASGSPHAGVLTGADLAGFRPGYEPPANADWRGHTIVKAGLWSQGPSFLQTLGLLDPLLPDGPELLDAFAHDGALVHTVLEALQLALADRDAWYGDADLTPGTDEAAARLAALLDPARTDERRRLIGAEASTDLRPGSLGGHEPRMAAAVRRSEERTDDPTTADTRTPQSSRETARPGPARGDTCHLDVVDRWGNVLTATPSGGWLQSSPTIPALGFCLGTRLQMTWLEPGLPSTLLPGRRPRTTLSPSLALHPDGTVTAFGTPGGDQQDQWPLVFWLTHALGGLDLQAAIDHPSFNTTAMVSSFDPRTWLPAGVEIEGRFPAAVIDDLAARGHRVRRAPDWSLGRISALSHDPSTGLLRAAANPRGMQGYAVGR</sequence>
<accession>A0A7W3IUZ9</accession>
<dbReference type="EC" id="3.4.19.13" evidence="2"/>
<evidence type="ECO:0000256" key="1">
    <source>
        <dbReference type="SAM" id="MobiDB-lite"/>
    </source>
</evidence>